<dbReference type="OrthoDB" id="2677857at2759"/>
<comment type="caution">
    <text evidence="2">The sequence shown here is derived from an EMBL/GenBank/DDBJ whole genome shotgun (WGS) entry which is preliminary data.</text>
</comment>
<feature type="region of interest" description="Disordered" evidence="1">
    <location>
        <begin position="72"/>
        <end position="150"/>
    </location>
</feature>
<protein>
    <submittedName>
        <fullName evidence="2">Uncharacterized protein</fullName>
    </submittedName>
</protein>
<accession>A0A8I3A226</accession>
<gene>
    <name evidence="2" type="ORF">JVT61DRAFT_1410</name>
</gene>
<feature type="compositionally biased region" description="Acidic residues" evidence="1">
    <location>
        <begin position="111"/>
        <end position="121"/>
    </location>
</feature>
<evidence type="ECO:0000256" key="1">
    <source>
        <dbReference type="SAM" id="MobiDB-lite"/>
    </source>
</evidence>
<evidence type="ECO:0000313" key="3">
    <source>
        <dbReference type="Proteomes" id="UP000683000"/>
    </source>
</evidence>
<evidence type="ECO:0000313" key="2">
    <source>
        <dbReference type="EMBL" id="KAG6369151.1"/>
    </source>
</evidence>
<dbReference type="EMBL" id="JAGFBS010000103">
    <property type="protein sequence ID" value="KAG6369151.1"/>
    <property type="molecule type" value="Genomic_DNA"/>
</dbReference>
<dbReference type="Proteomes" id="UP000683000">
    <property type="component" value="Unassembled WGS sequence"/>
</dbReference>
<keyword evidence="3" id="KW-1185">Reference proteome</keyword>
<name>A0A8I3A226_9AGAM</name>
<organism evidence="2 3">
    <name type="scientific">Boletus reticuloceps</name>
    <dbReference type="NCBI Taxonomy" id="495285"/>
    <lineage>
        <taxon>Eukaryota</taxon>
        <taxon>Fungi</taxon>
        <taxon>Dikarya</taxon>
        <taxon>Basidiomycota</taxon>
        <taxon>Agaricomycotina</taxon>
        <taxon>Agaricomycetes</taxon>
        <taxon>Agaricomycetidae</taxon>
        <taxon>Boletales</taxon>
        <taxon>Boletineae</taxon>
        <taxon>Boletaceae</taxon>
        <taxon>Boletoideae</taxon>
        <taxon>Boletus</taxon>
    </lineage>
</organism>
<proteinExistence type="predicted"/>
<reference evidence="2" key="1">
    <citation type="submission" date="2021-03" db="EMBL/GenBank/DDBJ databases">
        <title>Evolutionary innovations through gain and loss of genes in the ectomycorrhizal Boletales.</title>
        <authorList>
            <person name="Wu G."/>
            <person name="Miyauchi S."/>
            <person name="Morin E."/>
            <person name="Yang Z.-L."/>
            <person name="Xu J."/>
            <person name="Martin F.M."/>
        </authorList>
    </citation>
    <scope>NUCLEOTIDE SEQUENCE</scope>
    <source>
        <strain evidence="2">BR01</strain>
    </source>
</reference>
<sequence length="211" mass="22902">MVRHRNIQQCGAVLQHVLGGIDPLDPEGGKFVASIHTGKTRDSHDFADAYSKFESKVVEAFSEFLGKVFASPEDRDNVPREAEEASTGADAGCRSEQEEECKEMNEKPTEEDSEQEEEDKETNEKTTEGGMDGADEEEMNPPPNTYSPSSASITAMLATSPTPHLAIPMASQQLATPPVTPPATPTSTDLAIPMAPQSLQYPQPCILQYPH</sequence>
<dbReference type="AlphaFoldDB" id="A0A8I3A226"/>
<feature type="compositionally biased region" description="Basic and acidic residues" evidence="1">
    <location>
        <begin position="72"/>
        <end position="83"/>
    </location>
</feature>